<feature type="domain" description="Cell envelope-related transcriptional attenuator" evidence="2">
    <location>
        <begin position="19"/>
        <end position="185"/>
    </location>
</feature>
<gene>
    <name evidence="3" type="ORF">PPSIR1_19439</name>
</gene>
<comment type="similarity">
    <text evidence="1">Belongs to the LytR/CpsA/Psr (LCP) family.</text>
</comment>
<dbReference type="Gene3D" id="3.40.630.190">
    <property type="entry name" value="LCP protein"/>
    <property type="match status" value="1"/>
</dbReference>
<dbReference type="EMBL" id="ABCS01000052">
    <property type="protein sequence ID" value="EDM77049.1"/>
    <property type="molecule type" value="Genomic_DNA"/>
</dbReference>
<dbReference type="STRING" id="391625.PPSIR1_19439"/>
<organism evidence="3 4">
    <name type="scientific">Plesiocystis pacifica SIR-1</name>
    <dbReference type="NCBI Taxonomy" id="391625"/>
    <lineage>
        <taxon>Bacteria</taxon>
        <taxon>Pseudomonadati</taxon>
        <taxon>Myxococcota</taxon>
        <taxon>Polyangia</taxon>
        <taxon>Nannocystales</taxon>
        <taxon>Nannocystaceae</taxon>
        <taxon>Plesiocystis</taxon>
    </lineage>
</organism>
<dbReference type="AlphaFoldDB" id="A6GAI7"/>
<evidence type="ECO:0000259" key="2">
    <source>
        <dbReference type="Pfam" id="PF03816"/>
    </source>
</evidence>
<accession>A6GAI7</accession>
<evidence type="ECO:0000313" key="3">
    <source>
        <dbReference type="EMBL" id="EDM77049.1"/>
    </source>
</evidence>
<name>A6GAI7_9BACT</name>
<dbReference type="PANTHER" id="PTHR33392:SF6">
    <property type="entry name" value="POLYISOPRENYL-TEICHOIC ACID--PEPTIDOGLYCAN TEICHOIC ACID TRANSFERASE TAGU"/>
    <property type="match status" value="1"/>
</dbReference>
<sequence>MSFVLLLGADNRSAKVTGRTDTMMLVAFRERDGAVAAFSVPRDLWIELPDVGTLHEDGRDHARVSSVMRVGEVRVGRGQGMALLRETLRLNLGVEVDRYALIDMQGFVAVVDTLGGVEVEVACPIMDCFWLDGPDQPCTMMDVPAGAVTMDGATALAFSRSRHGTGDRDRTRRQQAVMLAFARTLK</sequence>
<dbReference type="eggNOG" id="COG1316">
    <property type="taxonomic scope" value="Bacteria"/>
</dbReference>
<protein>
    <submittedName>
        <fullName evidence="3">LytR family transcriptional regulator</fullName>
    </submittedName>
</protein>
<evidence type="ECO:0000313" key="4">
    <source>
        <dbReference type="Proteomes" id="UP000005801"/>
    </source>
</evidence>
<dbReference type="PANTHER" id="PTHR33392">
    <property type="entry name" value="POLYISOPRENYL-TEICHOIC ACID--PEPTIDOGLYCAN TEICHOIC ACID TRANSFERASE TAGU"/>
    <property type="match status" value="1"/>
</dbReference>
<dbReference type="NCBIfam" id="TIGR00350">
    <property type="entry name" value="lytR_cpsA_psr"/>
    <property type="match status" value="1"/>
</dbReference>
<dbReference type="InterPro" id="IPR050922">
    <property type="entry name" value="LytR/CpsA/Psr_CW_biosynth"/>
</dbReference>
<dbReference type="Pfam" id="PF03816">
    <property type="entry name" value="LytR_cpsA_psr"/>
    <property type="match status" value="1"/>
</dbReference>
<comment type="caution">
    <text evidence="3">The sequence shown here is derived from an EMBL/GenBank/DDBJ whole genome shotgun (WGS) entry which is preliminary data.</text>
</comment>
<feature type="non-terminal residue" evidence="3">
    <location>
        <position position="186"/>
    </location>
</feature>
<dbReference type="InterPro" id="IPR004474">
    <property type="entry name" value="LytR_CpsA_psr"/>
</dbReference>
<proteinExistence type="inferred from homology"/>
<reference evidence="3 4" key="1">
    <citation type="submission" date="2007-06" db="EMBL/GenBank/DDBJ databases">
        <authorList>
            <person name="Shimkets L."/>
            <person name="Ferriera S."/>
            <person name="Johnson J."/>
            <person name="Kravitz S."/>
            <person name="Beeson K."/>
            <person name="Sutton G."/>
            <person name="Rogers Y.-H."/>
            <person name="Friedman R."/>
            <person name="Frazier M."/>
            <person name="Venter J.C."/>
        </authorList>
    </citation>
    <scope>NUCLEOTIDE SEQUENCE [LARGE SCALE GENOMIC DNA]</scope>
    <source>
        <strain evidence="3 4">SIR-1</strain>
    </source>
</reference>
<evidence type="ECO:0000256" key="1">
    <source>
        <dbReference type="ARBA" id="ARBA00006068"/>
    </source>
</evidence>
<keyword evidence="4" id="KW-1185">Reference proteome</keyword>
<dbReference type="Proteomes" id="UP000005801">
    <property type="component" value="Unassembled WGS sequence"/>
</dbReference>